<proteinExistence type="predicted"/>
<dbReference type="Proteomes" id="UP000009222">
    <property type="component" value="Chromosome"/>
</dbReference>
<dbReference type="KEGG" id="taz:TREAZ_2333"/>
<dbReference type="EMBL" id="CP001841">
    <property type="protein sequence ID" value="AEF81643.1"/>
    <property type="molecule type" value="Genomic_DNA"/>
</dbReference>
<evidence type="ECO:0000256" key="1">
    <source>
        <dbReference type="SAM" id="MobiDB-lite"/>
    </source>
</evidence>
<sequence>MAKKDKAVYAPGELDRVRSKLGDLDQQEAKRLAEKLGGEVGFERTEDQEKARQKPKRTRHERVDVKIGNQPSSGSRTPRHRVELATDADYDESKRKPPRRKEADPSDDPSVPIKTSYWDRIKLDKYAGQPEFDIKSSGQILFSMLSFFGEIPDYVGPSFITRRMPEYYKKIETLVVSTRSLFPRNNARRSERMKKTAPLVFSILDTIRYWNIERISSDLARLQAHPRNVKVSDFADILRSVYKPLFVLDQLDLDSHIRAAYKILYKALYIENPMEAQNKYQDLIRVALASFTDVKRDVRFLLYPLLLKTVSSKWVAYERLFIERKNRIMAFLNVAEEDQINPAQIVASEAKPGEEEAPADEVEEVAEGEEEVKELTEEEKTQRAAAETEKKAVDRGLQTLEAFFPKAGWDRLSSYPDLYPYFVDIFDLKKGIVNIAPTDPLQQIFILMRILEELFFGLRYVSFGAVPGSGGNPERVDEILTDIINNWHYYIEFSFEKEYLPRMTEYIRILEGSAEERSSSYSKKILTDLHWTKRLYFLPYYKFESISPPPFQKKDINPIYPEIKRLRRYLTAVAAGIEQGLRAGGAEKHAPCDGIDNPWEPYVFQVPNPLSIRMEALLSPKNKNNASLVFFTLAVSAVLDHLVNSEDSWAYSPRPGPLFRSIGGEGLMPLTGVDTKIDADAIFKAAVRQRQKQNPPQA</sequence>
<dbReference type="RefSeq" id="WP_015709722.1">
    <property type="nucleotide sequence ID" value="NC_015577.1"/>
</dbReference>
<name>F5Y7G9_LEAAZ</name>
<feature type="compositionally biased region" description="Acidic residues" evidence="1">
    <location>
        <begin position="355"/>
        <end position="372"/>
    </location>
</feature>
<feature type="compositionally biased region" description="Basic and acidic residues" evidence="1">
    <location>
        <begin position="91"/>
        <end position="104"/>
    </location>
</feature>
<feature type="compositionally biased region" description="Basic and acidic residues" evidence="1">
    <location>
        <begin position="373"/>
        <end position="388"/>
    </location>
</feature>
<evidence type="ECO:0000313" key="2">
    <source>
        <dbReference type="EMBL" id="AEF81643.1"/>
    </source>
</evidence>
<feature type="region of interest" description="Disordered" evidence="1">
    <location>
        <begin position="1"/>
        <end position="113"/>
    </location>
</feature>
<reference evidence="3" key="1">
    <citation type="submission" date="2009-12" db="EMBL/GenBank/DDBJ databases">
        <title>Complete sequence of Treponema azotonutricium strain ZAS-9.</title>
        <authorList>
            <person name="Tetu S.G."/>
            <person name="Matson E."/>
            <person name="Ren Q."/>
            <person name="Seshadri R."/>
            <person name="Elbourne L."/>
            <person name="Hassan K.A."/>
            <person name="Durkin A."/>
            <person name="Radune D."/>
            <person name="Mohamoud Y."/>
            <person name="Shay R."/>
            <person name="Jin S."/>
            <person name="Zhang X."/>
            <person name="Lucey K."/>
            <person name="Ballor N.R."/>
            <person name="Ottesen E."/>
            <person name="Rosenthal R."/>
            <person name="Allen A."/>
            <person name="Leadbetter J.R."/>
            <person name="Paulsen I.T."/>
        </authorList>
    </citation>
    <scope>NUCLEOTIDE SEQUENCE [LARGE SCALE GENOMIC DNA]</scope>
    <source>
        <strain evidence="3">ATCC BAA-888 / DSM 13862 / ZAS-9</strain>
    </source>
</reference>
<accession>F5Y7G9</accession>
<dbReference type="eggNOG" id="ENOG5033PP0">
    <property type="taxonomic scope" value="Bacteria"/>
</dbReference>
<gene>
    <name evidence="2" type="ordered locus">TREAZ_2333</name>
</gene>
<feature type="region of interest" description="Disordered" evidence="1">
    <location>
        <begin position="350"/>
        <end position="388"/>
    </location>
</feature>
<dbReference type="STRING" id="545695.TREAZ_2333"/>
<keyword evidence="3" id="KW-1185">Reference proteome</keyword>
<dbReference type="OrthoDB" id="366075at2"/>
<protein>
    <submittedName>
        <fullName evidence="2">Uncharacterized protein</fullName>
    </submittedName>
</protein>
<dbReference type="AlphaFoldDB" id="F5Y7G9"/>
<feature type="compositionally biased region" description="Basic and acidic residues" evidence="1">
    <location>
        <begin position="1"/>
        <end position="52"/>
    </location>
</feature>
<dbReference type="HOGENOM" id="CLU_409898_0_0_12"/>
<dbReference type="InParanoid" id="F5Y7G9"/>
<evidence type="ECO:0000313" key="3">
    <source>
        <dbReference type="Proteomes" id="UP000009222"/>
    </source>
</evidence>
<organism evidence="2 3">
    <name type="scientific">Leadbettera azotonutricia (strain ATCC BAA-888 / DSM 13862 / ZAS-9)</name>
    <name type="common">Treponema azotonutricium</name>
    <dbReference type="NCBI Taxonomy" id="545695"/>
    <lineage>
        <taxon>Bacteria</taxon>
        <taxon>Pseudomonadati</taxon>
        <taxon>Spirochaetota</taxon>
        <taxon>Spirochaetia</taxon>
        <taxon>Spirochaetales</taxon>
        <taxon>Breznakiellaceae</taxon>
        <taxon>Leadbettera</taxon>
    </lineage>
</organism>
<reference evidence="2 3" key="2">
    <citation type="journal article" date="2011" name="ISME J.">
        <title>RNA-seq reveals cooperative metabolic interactions between two termite-gut spirochete species in co-culture.</title>
        <authorList>
            <person name="Rosenthal A.Z."/>
            <person name="Matson E.G."/>
            <person name="Eldar A."/>
            <person name="Leadbetter J.R."/>
        </authorList>
    </citation>
    <scope>NUCLEOTIDE SEQUENCE [LARGE SCALE GENOMIC DNA]</scope>
    <source>
        <strain evidence="3">ATCC BAA-888 / DSM 13862 / ZAS-9</strain>
    </source>
</reference>